<dbReference type="SUPFAM" id="SSF51230">
    <property type="entry name" value="Single hybrid motif"/>
    <property type="match status" value="1"/>
</dbReference>
<proteinExistence type="predicted"/>
<evidence type="ECO:0000313" key="1">
    <source>
        <dbReference type="EMBL" id="GAH04887.1"/>
    </source>
</evidence>
<protein>
    <recommendedName>
        <fullName evidence="2">Glycine cleavage system H protein</fullName>
    </recommendedName>
</protein>
<reference evidence="1" key="1">
    <citation type="journal article" date="2014" name="Front. Microbiol.">
        <title>High frequency of phylogenetically diverse reductive dehalogenase-homologous genes in deep subseafloor sedimentary metagenomes.</title>
        <authorList>
            <person name="Kawai M."/>
            <person name="Futagami T."/>
            <person name="Toyoda A."/>
            <person name="Takaki Y."/>
            <person name="Nishi S."/>
            <person name="Hori S."/>
            <person name="Arai W."/>
            <person name="Tsubouchi T."/>
            <person name="Morono Y."/>
            <person name="Uchiyama I."/>
            <person name="Ito T."/>
            <person name="Fujiyama A."/>
            <person name="Inagaki F."/>
            <person name="Takami H."/>
        </authorList>
    </citation>
    <scope>NUCLEOTIDE SEQUENCE</scope>
    <source>
        <strain evidence="1">Expedition CK06-06</strain>
    </source>
</reference>
<dbReference type="Gene3D" id="2.40.50.100">
    <property type="match status" value="1"/>
</dbReference>
<dbReference type="InterPro" id="IPR011053">
    <property type="entry name" value="Single_hybrid_motif"/>
</dbReference>
<accession>X1CBI2</accession>
<name>X1CBI2_9ZZZZ</name>
<evidence type="ECO:0008006" key="2">
    <source>
        <dbReference type="Google" id="ProtNLM"/>
    </source>
</evidence>
<dbReference type="Pfam" id="PF01597">
    <property type="entry name" value="GCV_H"/>
    <property type="match status" value="1"/>
</dbReference>
<dbReference type="AlphaFoldDB" id="X1CBI2"/>
<sequence length="40" mass="4651">MNSSPFVDGWMIKLAFSHASEIDELLSVDKYKQIIQNEEH</sequence>
<dbReference type="EMBL" id="BART01020606">
    <property type="protein sequence ID" value="GAH04887.1"/>
    <property type="molecule type" value="Genomic_DNA"/>
</dbReference>
<comment type="caution">
    <text evidence="1">The sequence shown here is derived from an EMBL/GenBank/DDBJ whole genome shotgun (WGS) entry which is preliminary data.</text>
</comment>
<gene>
    <name evidence="1" type="ORF">S01H4_38232</name>
</gene>
<organism evidence="1">
    <name type="scientific">marine sediment metagenome</name>
    <dbReference type="NCBI Taxonomy" id="412755"/>
    <lineage>
        <taxon>unclassified sequences</taxon>
        <taxon>metagenomes</taxon>
        <taxon>ecological metagenomes</taxon>
    </lineage>
</organism>
<dbReference type="InterPro" id="IPR033753">
    <property type="entry name" value="GCV_H/Fam206"/>
</dbReference>